<evidence type="ECO:0000256" key="1">
    <source>
        <dbReference type="SAM" id="Phobius"/>
    </source>
</evidence>
<dbReference type="Pfam" id="PF00873">
    <property type="entry name" value="ACR_tran"/>
    <property type="match status" value="2"/>
</dbReference>
<dbReference type="GO" id="GO:0005886">
    <property type="term" value="C:plasma membrane"/>
    <property type="evidence" value="ECO:0007669"/>
    <property type="project" value="TreeGrafter"/>
</dbReference>
<feature type="transmembrane region" description="Helical" evidence="1">
    <location>
        <begin position="517"/>
        <end position="534"/>
    </location>
</feature>
<organism evidence="2 3">
    <name type="scientific">Leptospira fluminis</name>
    <dbReference type="NCBI Taxonomy" id="2484979"/>
    <lineage>
        <taxon>Bacteria</taxon>
        <taxon>Pseudomonadati</taxon>
        <taxon>Spirochaetota</taxon>
        <taxon>Spirochaetia</taxon>
        <taxon>Leptospirales</taxon>
        <taxon>Leptospiraceae</taxon>
        <taxon>Leptospira</taxon>
    </lineage>
</organism>
<feature type="transmembrane region" description="Helical" evidence="1">
    <location>
        <begin position="827"/>
        <end position="846"/>
    </location>
</feature>
<evidence type="ECO:0000313" key="2">
    <source>
        <dbReference type="EMBL" id="TGK17841.1"/>
    </source>
</evidence>
<feature type="transmembrane region" description="Helical" evidence="1">
    <location>
        <begin position="853"/>
        <end position="875"/>
    </location>
</feature>
<dbReference type="Gene3D" id="1.20.1640.10">
    <property type="entry name" value="Multidrug efflux transporter AcrB transmembrane domain"/>
    <property type="match status" value="3"/>
</dbReference>
<feature type="transmembrane region" description="Helical" evidence="1">
    <location>
        <begin position="455"/>
        <end position="476"/>
    </location>
</feature>
<keyword evidence="1" id="KW-1133">Transmembrane helix</keyword>
<dbReference type="RefSeq" id="WP_135813508.1">
    <property type="nucleotide sequence ID" value="NZ_RQEV01000011.1"/>
</dbReference>
<feature type="transmembrane region" description="Helical" evidence="1">
    <location>
        <begin position="386"/>
        <end position="406"/>
    </location>
</feature>
<dbReference type="SUPFAM" id="SSF82714">
    <property type="entry name" value="Multidrug efflux transporter AcrB TolC docking domain, DN and DC subdomains"/>
    <property type="match status" value="2"/>
</dbReference>
<accession>A0A4R9GMY3</accession>
<sequence length="992" mass="110865">MSGGTPFFRERPLTVAMFLGGATLFGILSFFKVPINLFPSTEYPGLSISVDFPGADVPLVEELLTIPIEEAVSSIGGIEEMRSFAERGKTEIHLEFQKGSSMDLKSLEVRERVDAIAGNFPREVHKPAIFHYDPDQKPILIVSIESEAFDFTTLRSIADHEVKSFLENIEGVSKIVASGGKVREVLVACDLQKLRAYGIDLQEVQRVIQANNKSASIGSVRKDGLKYNLLLAGKYKSIREIQKQPLYSREQGRIFFLEDVADVSFSFRDEESASRFSGKEIVSVFIYKSSTGNILQITKEVGEKLEDLKIPNVKFRIVYDQADSIRKTYSNVSICFLIGMALSAVALRRFGKNTLSDATITLLLQFPLNFFFIQFVLFALKVEFDLIVAAAEIAGCGLWLFVYKFLCERRDSDSGVFKFRNTVGESTSLVVVILALCLPLYYLDRDTGQSTLRLGAFLSLYLVLSYVSFPPLSASVRMVREKYLKSFHSVPLPSATRHAKPDPSISEKASSFPSNRLFALLYSAVLILGIFRLLQANKELFYSTESKRVVGYVELPAGYNFSQTNSITKSVEEKILKAGGAKDVTSKVEPGHSFLVVSLDSGTYADDFIEKIRKGIGNVSPAFLYFSRESESSKYKEIRIDVLGDDMDKLDSLSKDLAAKAADLTGAEDTILNYKSPRDELELSLNSPKTSGASLTNSEVASFLKTAIQGSVISKFVTDNRELDIKIRAKQEFRNSVDSIERFVVKNQAGKYVPIPEVSSKKEARSPVRISRKNKKRTLSFSLRSSRSGIRSLQSRIPEQLSQGLPEHYRIELGRNVEKASETENRLYAVIAFSFFLIYMVFASYFESFLRPLAVITTLLFAFFANLTICSFLFGKISLPVYLGSLLTIAASAFHILCLSKVSRDTESEPKREIFLLLLTLFLPQIIFAREGGAFLMELETTFLCGIGLSLLLTPRIFFRIESPFRKEGIFAGISDKFVQPVSIRKKQGKTF</sequence>
<dbReference type="PRINTS" id="PR00702">
    <property type="entry name" value="ACRIFLAVINRP"/>
</dbReference>
<name>A0A4R9GMY3_9LEPT</name>
<reference evidence="2" key="1">
    <citation type="journal article" date="2019" name="PLoS Negl. Trop. Dis.">
        <title>Revisiting the worldwide diversity of Leptospira species in the environment.</title>
        <authorList>
            <person name="Vincent A.T."/>
            <person name="Schiettekatte O."/>
            <person name="Bourhy P."/>
            <person name="Veyrier F.J."/>
            <person name="Picardeau M."/>
        </authorList>
    </citation>
    <scope>NUCLEOTIDE SEQUENCE [LARGE SCALE GENOMIC DNA]</scope>
    <source>
        <strain evidence="2">SCS5</strain>
    </source>
</reference>
<evidence type="ECO:0000313" key="3">
    <source>
        <dbReference type="Proteomes" id="UP000297855"/>
    </source>
</evidence>
<keyword evidence="3" id="KW-1185">Reference proteome</keyword>
<protein>
    <submittedName>
        <fullName evidence="2">Efflux RND transporter permease subunit</fullName>
    </submittedName>
</protein>
<dbReference type="SUPFAM" id="SSF82693">
    <property type="entry name" value="Multidrug efflux transporter AcrB pore domain, PN1, PN2, PC1 and PC2 subdomains"/>
    <property type="match status" value="2"/>
</dbReference>
<dbReference type="PANTHER" id="PTHR32063:SF0">
    <property type="entry name" value="SWARMING MOTILITY PROTEIN SWRC"/>
    <property type="match status" value="1"/>
</dbReference>
<feature type="transmembrane region" description="Helical" evidence="1">
    <location>
        <begin position="881"/>
        <end position="902"/>
    </location>
</feature>
<keyword evidence="1" id="KW-0812">Transmembrane</keyword>
<feature type="transmembrane region" description="Helical" evidence="1">
    <location>
        <begin position="359"/>
        <end position="380"/>
    </location>
</feature>
<proteinExistence type="predicted"/>
<gene>
    <name evidence="2" type="ORF">EHO61_10210</name>
</gene>
<dbReference type="AlphaFoldDB" id="A0A4R9GMY3"/>
<feature type="transmembrane region" description="Helical" evidence="1">
    <location>
        <begin position="329"/>
        <end position="347"/>
    </location>
</feature>
<keyword evidence="1" id="KW-0472">Membrane</keyword>
<dbReference type="InterPro" id="IPR001036">
    <property type="entry name" value="Acrflvin-R"/>
</dbReference>
<dbReference type="OrthoDB" id="312106at2"/>
<dbReference type="SUPFAM" id="SSF82866">
    <property type="entry name" value="Multidrug efflux transporter AcrB transmembrane domain"/>
    <property type="match status" value="2"/>
</dbReference>
<comment type="caution">
    <text evidence="2">The sequence shown here is derived from an EMBL/GenBank/DDBJ whole genome shotgun (WGS) entry which is preliminary data.</text>
</comment>
<dbReference type="EMBL" id="RQEV01000011">
    <property type="protein sequence ID" value="TGK17841.1"/>
    <property type="molecule type" value="Genomic_DNA"/>
</dbReference>
<dbReference type="Gene3D" id="3.30.70.1320">
    <property type="entry name" value="Multidrug efflux transporter AcrB pore domain like"/>
    <property type="match status" value="1"/>
</dbReference>
<dbReference type="Gene3D" id="3.30.70.1440">
    <property type="entry name" value="Multidrug efflux transporter AcrB pore domain"/>
    <property type="match status" value="1"/>
</dbReference>
<dbReference type="Gene3D" id="3.30.70.1430">
    <property type="entry name" value="Multidrug efflux transporter AcrB pore domain"/>
    <property type="match status" value="2"/>
</dbReference>
<dbReference type="Gene3D" id="3.30.2090.10">
    <property type="entry name" value="Multidrug efflux transporter AcrB TolC docking domain, DN and DC subdomains"/>
    <property type="match status" value="2"/>
</dbReference>
<dbReference type="Proteomes" id="UP000297855">
    <property type="component" value="Unassembled WGS sequence"/>
</dbReference>
<dbReference type="GO" id="GO:0042910">
    <property type="term" value="F:xenobiotic transmembrane transporter activity"/>
    <property type="evidence" value="ECO:0007669"/>
    <property type="project" value="TreeGrafter"/>
</dbReference>
<feature type="transmembrane region" description="Helical" evidence="1">
    <location>
        <begin position="914"/>
        <end position="929"/>
    </location>
</feature>
<feature type="transmembrane region" description="Helical" evidence="1">
    <location>
        <begin position="12"/>
        <end position="31"/>
    </location>
</feature>
<dbReference type="PANTHER" id="PTHR32063">
    <property type="match status" value="1"/>
</dbReference>
<dbReference type="InterPro" id="IPR027463">
    <property type="entry name" value="AcrB_DN_DC_subdom"/>
</dbReference>
<feature type="transmembrane region" description="Helical" evidence="1">
    <location>
        <begin position="427"/>
        <end position="443"/>
    </location>
</feature>